<feature type="signal peptide" evidence="1">
    <location>
        <begin position="1"/>
        <end position="19"/>
    </location>
</feature>
<dbReference type="AlphaFoldDB" id="A0A108TCR8"/>
<name>A0A108TCR8_BACSE</name>
<dbReference type="InterPro" id="IPR041700">
    <property type="entry name" value="OMP_b-brl_3"/>
</dbReference>
<accession>A0A108TCR8</accession>
<protein>
    <submittedName>
        <fullName evidence="3">Outer membrane protein beta-barrel family protein</fullName>
    </submittedName>
</protein>
<evidence type="ECO:0000313" key="3">
    <source>
        <dbReference type="EMBL" id="KWR57591.1"/>
    </source>
</evidence>
<dbReference type="RefSeq" id="WP_060384970.1">
    <property type="nucleotide sequence ID" value="NZ_LRGC01000001.1"/>
</dbReference>
<proteinExistence type="predicted"/>
<evidence type="ECO:0000256" key="1">
    <source>
        <dbReference type="SAM" id="SignalP"/>
    </source>
</evidence>
<evidence type="ECO:0000259" key="2">
    <source>
        <dbReference type="Pfam" id="PF14905"/>
    </source>
</evidence>
<organism evidence="3 4">
    <name type="scientific">Bacteroides stercoris</name>
    <dbReference type="NCBI Taxonomy" id="46506"/>
    <lineage>
        <taxon>Bacteria</taxon>
        <taxon>Pseudomonadati</taxon>
        <taxon>Bacteroidota</taxon>
        <taxon>Bacteroidia</taxon>
        <taxon>Bacteroidales</taxon>
        <taxon>Bacteroidaceae</taxon>
        <taxon>Bacteroides</taxon>
    </lineage>
</organism>
<dbReference type="Pfam" id="PF14905">
    <property type="entry name" value="OMP_b-brl_3"/>
    <property type="match status" value="1"/>
</dbReference>
<keyword evidence="1" id="KW-0732">Signal</keyword>
<sequence precursor="true">MKRFYLLSVISLFSAGISAQEITGGERTLSADSIITSDARLDSIYQSLPEVMITGERPVVKASQGKLVYDLPRLIRDLPVDNAYDAVKELPGVTEMNGGLQLAGQGVTVILNGKVTTLSVEQLYTLLRSIPASRIEKAEVMYNAPARYQVRGALINVQLKQTADGPSSWQGELYGKYNQKHYEGFEERASLLYNGNKFSTDFLYSHKHGRTYTTTDKDAMHALADGSVYPMATDEVRRGRSHTHSFRVGADYAIAKDHQLSFVYNGNYTTSHNRMNINGSQQSATLSNSTDWLHNGRLDYSTPFGMKAGVEFTYYRSPSDQLLNSRLLENDELDFFTQDCQRINRWKMFLAQEHSLGKGWGLNYGIVYTTGIDNSYQYYYDPETGEQLGDENTTSLVAGDNSAGNFTNMKSRKREETLNIYAGFSKSFGDKLSLDASLAVERYKTPVWNQWDWYPTVNLNYMPAPGHILQLALSSDKHYPDYWAVQDAVSYIGGGYSEIHGNPLLKPAQSYEFQMNYILKSKYIFSTWFSHTKDYSVQTLYQSSQRLVEIYKYLNFDYRQQFGIQASVPFKVKNWLNSRLTFIGIWHREKDSDFWDIPFDRKQCYGIAQMNNTFTLSTKPDLKLTVTGFVHSKAIQGIYDLPVSGNVNAALRYGFAKGKAVLNLYCNDIFETGQISPRIRFQTQNVTNHYSCFRELGVSFTYKFGGYKEKKREGVDTSRFK</sequence>
<dbReference type="SUPFAM" id="SSF56935">
    <property type="entry name" value="Porins"/>
    <property type="match status" value="1"/>
</dbReference>
<dbReference type="PATRIC" id="fig|46506.5.peg.136"/>
<feature type="chain" id="PRO_5007131133" evidence="1">
    <location>
        <begin position="20"/>
        <end position="721"/>
    </location>
</feature>
<evidence type="ECO:0000313" key="4">
    <source>
        <dbReference type="Proteomes" id="UP000056419"/>
    </source>
</evidence>
<comment type="caution">
    <text evidence="3">The sequence shown here is derived from an EMBL/GenBank/DDBJ whole genome shotgun (WGS) entry which is preliminary data.</text>
</comment>
<feature type="domain" description="Outer membrane protein beta-barrel" evidence="2">
    <location>
        <begin position="307"/>
        <end position="702"/>
    </location>
</feature>
<dbReference type="Proteomes" id="UP000056419">
    <property type="component" value="Unassembled WGS sequence"/>
</dbReference>
<reference evidence="3 4" key="1">
    <citation type="journal article" date="2016" name="BMC Genomics">
        <title>Type VI secretion systems of human gut Bacteroidales segregate into three genetic architectures, two of which are contained on mobile genetic elements.</title>
        <authorList>
            <person name="Coyne M.J."/>
            <person name="Roelofs K.G."/>
            <person name="Comstock L.E."/>
        </authorList>
    </citation>
    <scope>NUCLEOTIDE SEQUENCE [LARGE SCALE GENOMIC DNA]</scope>
    <source>
        <strain evidence="3 4">CL09T03C01</strain>
    </source>
</reference>
<gene>
    <name evidence="3" type="ORF">AA415_00125</name>
</gene>
<dbReference type="EMBL" id="LRGC01000001">
    <property type="protein sequence ID" value="KWR57591.1"/>
    <property type="molecule type" value="Genomic_DNA"/>
</dbReference>
<keyword evidence="4" id="KW-1185">Reference proteome</keyword>
<dbReference type="STRING" id="46506.AA415_00125"/>